<name>A0ABV1H8D3_9FIRM</name>
<evidence type="ECO:0000313" key="3">
    <source>
        <dbReference type="Proteomes" id="UP001546774"/>
    </source>
</evidence>
<gene>
    <name evidence="2" type="ORF">WMO37_11055</name>
</gene>
<accession>A0ABV1H8D3</accession>
<feature type="transmembrane region" description="Helical" evidence="1">
    <location>
        <begin position="21"/>
        <end position="39"/>
    </location>
</feature>
<evidence type="ECO:0008006" key="4">
    <source>
        <dbReference type="Google" id="ProtNLM"/>
    </source>
</evidence>
<keyword evidence="3" id="KW-1185">Reference proteome</keyword>
<keyword evidence="1" id="KW-1133">Transmembrane helix</keyword>
<proteinExistence type="predicted"/>
<dbReference type="EMBL" id="JBBMFS010000009">
    <property type="protein sequence ID" value="MEQ2555536.1"/>
    <property type="molecule type" value="Genomic_DNA"/>
</dbReference>
<dbReference type="Proteomes" id="UP001546774">
    <property type="component" value="Unassembled WGS sequence"/>
</dbReference>
<keyword evidence="1" id="KW-0472">Membrane</keyword>
<evidence type="ECO:0000256" key="1">
    <source>
        <dbReference type="SAM" id="Phobius"/>
    </source>
</evidence>
<protein>
    <recommendedName>
        <fullName evidence="4">Type II secretion system protein GspF domain-containing protein</fullName>
    </recommendedName>
</protein>
<reference evidence="2" key="1">
    <citation type="submission" date="2024-03" db="EMBL/GenBank/DDBJ databases">
        <title>Human intestinal bacterial collection.</title>
        <authorList>
            <person name="Pauvert C."/>
            <person name="Hitch T.C.A."/>
            <person name="Clavel T."/>
        </authorList>
    </citation>
    <scope>NUCLEOTIDE SEQUENCE [LARGE SCALE GENOMIC DNA]</scope>
    <source>
        <strain evidence="2">CLA-AA-H89B</strain>
    </source>
</reference>
<feature type="transmembrane region" description="Helical" evidence="1">
    <location>
        <begin position="391"/>
        <end position="412"/>
    </location>
</feature>
<dbReference type="PANTHER" id="PTHR35007">
    <property type="entry name" value="INTEGRAL MEMBRANE PROTEIN-RELATED"/>
    <property type="match status" value="1"/>
</dbReference>
<evidence type="ECO:0000313" key="2">
    <source>
        <dbReference type="EMBL" id="MEQ2555536.1"/>
    </source>
</evidence>
<comment type="caution">
    <text evidence="2">The sequence shown here is derived from an EMBL/GenBank/DDBJ whole genome shotgun (WGS) entry which is preliminary data.</text>
</comment>
<keyword evidence="1" id="KW-0812">Transmembrane</keyword>
<dbReference type="PANTHER" id="PTHR35007:SF2">
    <property type="entry name" value="PILUS ASSEMBLE PROTEIN"/>
    <property type="match status" value="1"/>
</dbReference>
<sequence>MSKLKYKFKTEVKSGKSGYMLYAAVLAGIFCIAVLKTGGKEQSQTQTIVRPDYTDSADNIELEVLAEGEEKPFLVELEVSPRQYDAQQIEGIFDTVYEQILQEMVSGNESLSCVRQNLKLVTESQDYPVTAEWYSEDTAVIDTDGTVYNTEFEPGQKETVRLVLILKYGEYRCEYPIEAVVWEAQYDTAEQKQTGIVNVLTQLEKNSQEEVLTLPDTIHGMKVTYQSSPVQKSGILGLCGLLLVPLLLSFRKKEQKMQAEKRRKEQLTYDYAEVISKLVLLAGAGMTIRRAWEKIAGDYQKKPCGGKRYVYEEMVRTCAEMNTGVPERSAYERFARRCDTKEYLKLASLLSQNVKKGTTDILKLLEQESQSAFEQHKNLAKKKGEEAGTKLLFPMILMLMTVMAMLMFPAIVSFQTF</sequence>
<organism evidence="2 3">
    <name type="scientific">Lachnospira intestinalis</name>
    <dbReference type="NCBI Taxonomy" id="3133158"/>
    <lineage>
        <taxon>Bacteria</taxon>
        <taxon>Bacillati</taxon>
        <taxon>Bacillota</taxon>
        <taxon>Clostridia</taxon>
        <taxon>Lachnospirales</taxon>
        <taxon>Lachnospiraceae</taxon>
        <taxon>Lachnospira</taxon>
    </lineage>
</organism>